<protein>
    <submittedName>
        <fullName evidence="2">FRG superfamily protein</fullName>
    </submittedName>
</protein>
<dbReference type="OrthoDB" id="9816036at2"/>
<sequence>MNEEKSVKTVSEFIDLMHEKIANISTPNEIKNIWFRGEGNNNFLTPLVPKAFRQREGHLNNKLTKTTVFEDVLNIEGSLKSSFFREAEMFLNKNGINNNDWNKYFLMQHYGMQTRLLDWTESALIALYFSISDNHFVENDSVVWLLSPHNYNKLVLNQLSNGIVQTGSIYFPQRATRIELIDEKGKLNLDELFRMYLNLDFEHNHESYEKEFYPLAIYPYHLDERMRNQKSCFTIFGNEVNGILDFKDNHKYLAKIIIDKNSKLKIRKELELLGVSERDVYPDLSGISRSIENKYNF</sequence>
<dbReference type="EMBL" id="CP003879">
    <property type="protein sequence ID" value="AFU69962.1"/>
    <property type="molecule type" value="Genomic_DNA"/>
</dbReference>
<accession>K4IHE8</accession>
<organism evidence="2 3">
    <name type="scientific">Psychroflexus torquis (strain ATCC 700755 / CIP 106069 / ACAM 623)</name>
    <dbReference type="NCBI Taxonomy" id="313595"/>
    <lineage>
        <taxon>Bacteria</taxon>
        <taxon>Pseudomonadati</taxon>
        <taxon>Bacteroidota</taxon>
        <taxon>Flavobacteriia</taxon>
        <taxon>Flavobacteriales</taxon>
        <taxon>Flavobacteriaceae</taxon>
        <taxon>Psychroflexus</taxon>
    </lineage>
</organism>
<dbReference type="eggNOG" id="ENOG503157I">
    <property type="taxonomic scope" value="Bacteria"/>
</dbReference>
<reference evidence="2" key="1">
    <citation type="submission" date="2006-03" db="EMBL/GenBank/DDBJ databases">
        <authorList>
            <person name="Bowman J."/>
            <person name="Ferriera S."/>
            <person name="Johnson J."/>
            <person name="Kravitz S."/>
            <person name="Halpern A."/>
            <person name="Remington K."/>
            <person name="Beeson K."/>
            <person name="Tran B."/>
            <person name="Rogers Y.-H."/>
            <person name="Friedman R."/>
            <person name="Venter J.C."/>
        </authorList>
    </citation>
    <scope>NUCLEOTIDE SEQUENCE [LARGE SCALE GENOMIC DNA]</scope>
    <source>
        <strain evidence="2">ATCC 700755</strain>
    </source>
</reference>
<dbReference type="STRING" id="313595.P700755_003321"/>
<gene>
    <name evidence="2" type="ordered locus">P700755_003321</name>
</gene>
<dbReference type="RefSeq" id="WP_015025509.1">
    <property type="nucleotide sequence ID" value="NC_018721.1"/>
</dbReference>
<dbReference type="Proteomes" id="UP000008514">
    <property type="component" value="Chromosome"/>
</dbReference>
<proteinExistence type="predicted"/>
<evidence type="ECO:0000259" key="1">
    <source>
        <dbReference type="SMART" id="SM00901"/>
    </source>
</evidence>
<keyword evidence="3" id="KW-1185">Reference proteome</keyword>
<evidence type="ECO:0000313" key="3">
    <source>
        <dbReference type="Proteomes" id="UP000008514"/>
    </source>
</evidence>
<reference evidence="2" key="2">
    <citation type="submission" date="2012-09" db="EMBL/GenBank/DDBJ databases">
        <title>The complete sequence of Psychroflexus torquis an extreme psychrophile from sea-ice that is stimulated by light.</title>
        <authorList>
            <person name="Feng S."/>
            <person name="Powell S.M."/>
            <person name="Bowman J.P."/>
        </authorList>
    </citation>
    <scope>NUCLEOTIDE SEQUENCE [LARGE SCALE GENOMIC DNA]</scope>
    <source>
        <strain evidence="2">ATCC 700755</strain>
    </source>
</reference>
<dbReference type="SMART" id="SM00901">
    <property type="entry name" value="FRG"/>
    <property type="match status" value="1"/>
</dbReference>
<feature type="domain" description="FRG" evidence="1">
    <location>
        <begin position="29"/>
        <end position="144"/>
    </location>
</feature>
<dbReference type="KEGG" id="ptq:P700755_003321"/>
<evidence type="ECO:0000313" key="2">
    <source>
        <dbReference type="EMBL" id="AFU69962.1"/>
    </source>
</evidence>
<dbReference type="AlphaFoldDB" id="K4IHE8"/>
<dbReference type="HOGENOM" id="CLU_050026_3_1_10"/>
<name>K4IHE8_PSYTT</name>
<dbReference type="InterPro" id="IPR014966">
    <property type="entry name" value="FRG-dom"/>
</dbReference>
<dbReference type="Pfam" id="PF08867">
    <property type="entry name" value="FRG"/>
    <property type="match status" value="1"/>
</dbReference>